<evidence type="ECO:0000313" key="3">
    <source>
        <dbReference type="Proteomes" id="UP001328733"/>
    </source>
</evidence>
<protein>
    <submittedName>
        <fullName evidence="2">Low temperature-induced protein</fullName>
    </submittedName>
</protein>
<dbReference type="RefSeq" id="WP_332866137.1">
    <property type="nucleotide sequence ID" value="NZ_JBAFSM010000032.1"/>
</dbReference>
<evidence type="ECO:0000313" key="2">
    <source>
        <dbReference type="EMBL" id="MEG3438654.1"/>
    </source>
</evidence>
<dbReference type="AlphaFoldDB" id="A0AAW9QZE7"/>
<evidence type="ECO:0000256" key="1">
    <source>
        <dbReference type="SAM" id="MobiDB-lite"/>
    </source>
</evidence>
<keyword evidence="3" id="KW-1185">Reference proteome</keyword>
<organism evidence="2 3">
    <name type="scientific">Pannus brasiliensis CCIBt3594</name>
    <dbReference type="NCBI Taxonomy" id="1427578"/>
    <lineage>
        <taxon>Bacteria</taxon>
        <taxon>Bacillati</taxon>
        <taxon>Cyanobacteriota</taxon>
        <taxon>Cyanophyceae</taxon>
        <taxon>Oscillatoriophycideae</taxon>
        <taxon>Chroococcales</taxon>
        <taxon>Microcystaceae</taxon>
        <taxon>Pannus</taxon>
    </lineage>
</organism>
<dbReference type="Proteomes" id="UP001328733">
    <property type="component" value="Unassembled WGS sequence"/>
</dbReference>
<feature type="region of interest" description="Disordered" evidence="1">
    <location>
        <begin position="71"/>
        <end position="102"/>
    </location>
</feature>
<comment type="caution">
    <text evidence="2">The sequence shown here is derived from an EMBL/GenBank/DDBJ whole genome shotgun (WGS) entry which is preliminary data.</text>
</comment>
<reference evidence="2 3" key="1">
    <citation type="submission" date="2024-01" db="EMBL/GenBank/DDBJ databases">
        <title>Genomic insights into the taxonomy and metabolism of the cyanobacterium Pannus brasiliensis CCIBt3594.</title>
        <authorList>
            <person name="Machado M."/>
            <person name="Botero N.B."/>
            <person name="Andreote A.P.D."/>
            <person name="Feitosa A.M.T."/>
            <person name="Popin R."/>
            <person name="Sivonen K."/>
            <person name="Fiore M.F."/>
        </authorList>
    </citation>
    <scope>NUCLEOTIDE SEQUENCE [LARGE SCALE GENOMIC DNA]</scope>
    <source>
        <strain evidence="2 3">CCIBt3594</strain>
    </source>
</reference>
<dbReference type="EMBL" id="JBAFSM010000032">
    <property type="protein sequence ID" value="MEG3438654.1"/>
    <property type="molecule type" value="Genomic_DNA"/>
</dbReference>
<name>A0AAW9QZE7_9CHRO</name>
<proteinExistence type="predicted"/>
<accession>A0AAW9QZE7</accession>
<gene>
    <name evidence="2" type="ORF">V0288_16090</name>
</gene>
<sequence length="114" mass="12612">MLTRWFDRAIRVLLVVFVSGLLLFSQAFPASARENVRSSPYEGEANLNEIQAKTDETVYNPPMSLREIQERTGRGGLNELQGTADADKMKNPENAQGTSIIEEVKGALEDITGQ</sequence>